<dbReference type="Proteomes" id="UP000192448">
    <property type="component" value="Unassembled WGS sequence"/>
</dbReference>
<feature type="coiled-coil region" evidence="3">
    <location>
        <begin position="28"/>
        <end position="55"/>
    </location>
</feature>
<evidence type="ECO:0008006" key="8">
    <source>
        <dbReference type="Google" id="ProtNLM"/>
    </source>
</evidence>
<comment type="caution">
    <text evidence="6">The sequence shown here is derived from an EMBL/GenBank/DDBJ whole genome shotgun (WGS) entry which is preliminary data.</text>
</comment>
<evidence type="ECO:0000313" key="7">
    <source>
        <dbReference type="Proteomes" id="UP000192448"/>
    </source>
</evidence>
<dbReference type="STRING" id="1927124.BST13_17340"/>
<evidence type="ECO:0000256" key="3">
    <source>
        <dbReference type="SAM" id="Coils"/>
    </source>
</evidence>
<organism evidence="6 7">
    <name type="scientific">Mycobacterium aquaticum</name>
    <dbReference type="NCBI Taxonomy" id="1927124"/>
    <lineage>
        <taxon>Bacteria</taxon>
        <taxon>Bacillati</taxon>
        <taxon>Actinomycetota</taxon>
        <taxon>Actinomycetes</taxon>
        <taxon>Mycobacteriales</taxon>
        <taxon>Mycobacteriaceae</taxon>
        <taxon>Mycobacterium</taxon>
    </lineage>
</organism>
<comment type="subcellular location">
    <subcellularLocation>
        <location evidence="1">Membrane</location>
    </subcellularLocation>
</comment>
<keyword evidence="5" id="KW-1133">Transmembrane helix</keyword>
<gene>
    <name evidence="6" type="ORF">BST13_17340</name>
</gene>
<dbReference type="GO" id="GO:0016020">
    <property type="term" value="C:membrane"/>
    <property type="evidence" value="ECO:0007669"/>
    <property type="project" value="UniProtKB-SubCell"/>
</dbReference>
<dbReference type="PANTHER" id="PTHR37042:SF4">
    <property type="entry name" value="OUTER MEMBRANE PROTEIN RV1973"/>
    <property type="match status" value="1"/>
</dbReference>
<protein>
    <recommendedName>
        <fullName evidence="8">Bacterial virulence protein VirB8 domain-containing protein</fullName>
    </recommendedName>
</protein>
<keyword evidence="7" id="KW-1185">Reference proteome</keyword>
<dbReference type="EMBL" id="MVHF01000016">
    <property type="protein sequence ID" value="ORA34497.1"/>
    <property type="molecule type" value="Genomic_DNA"/>
</dbReference>
<keyword evidence="2 5" id="KW-0472">Membrane</keyword>
<evidence type="ECO:0000256" key="5">
    <source>
        <dbReference type="SAM" id="Phobius"/>
    </source>
</evidence>
<feature type="transmembrane region" description="Helical" evidence="5">
    <location>
        <begin position="123"/>
        <end position="144"/>
    </location>
</feature>
<evidence type="ECO:0000313" key="6">
    <source>
        <dbReference type="EMBL" id="ORA34497.1"/>
    </source>
</evidence>
<feature type="compositionally biased region" description="Polar residues" evidence="4">
    <location>
        <begin position="1"/>
        <end position="12"/>
    </location>
</feature>
<feature type="region of interest" description="Disordered" evidence="4">
    <location>
        <begin position="61"/>
        <end position="100"/>
    </location>
</feature>
<reference evidence="6 7" key="1">
    <citation type="submission" date="2017-02" db="EMBL/GenBank/DDBJ databases">
        <title>The new phylogeny of genus Mycobacterium.</title>
        <authorList>
            <person name="Tortoli E."/>
            <person name="Trovato A."/>
            <person name="Cirillo D.M."/>
        </authorList>
    </citation>
    <scope>NUCLEOTIDE SEQUENCE [LARGE SCALE GENOMIC DNA]</scope>
    <source>
        <strain evidence="6 7">RW6</strain>
    </source>
</reference>
<name>A0A1X0AWP5_9MYCO</name>
<evidence type="ECO:0000256" key="1">
    <source>
        <dbReference type="ARBA" id="ARBA00004370"/>
    </source>
</evidence>
<dbReference type="AlphaFoldDB" id="A0A1X0AWP5"/>
<evidence type="ECO:0000256" key="4">
    <source>
        <dbReference type="SAM" id="MobiDB-lite"/>
    </source>
</evidence>
<sequence length="277" mass="29510">MSSSSTRGTTVSDPPDTAEVQQDDVEAIADLELRRAEAEAAAAEALALAAQLRARELRLQASADDSPAGADARNEGDDTATEIDGSAGDPDAEANELGRGRTKRRLTIRLRAHRSARQSIKRICVILVAALTCGLVGASVWMVVQHRNMLSQQRTAAEFSAAARQAVITLMSMNYQQAKQDVQRVIDDATGDFRADFAAHADDFTKVVETSKVVTTAAVNVSAVQSMTPNSAVVLVAATSEVTNAGGADKAPRTWRLIVTITRDSGQMKMSKVEFVP</sequence>
<feature type="region of interest" description="Disordered" evidence="4">
    <location>
        <begin position="1"/>
        <end position="23"/>
    </location>
</feature>
<dbReference type="PANTHER" id="PTHR37042">
    <property type="entry name" value="OUTER MEMBRANE PROTEIN RV1973"/>
    <property type="match status" value="1"/>
</dbReference>
<feature type="compositionally biased region" description="Low complexity" evidence="4">
    <location>
        <begin position="61"/>
        <end position="71"/>
    </location>
</feature>
<keyword evidence="5" id="KW-0812">Transmembrane</keyword>
<evidence type="ECO:0000256" key="2">
    <source>
        <dbReference type="ARBA" id="ARBA00023136"/>
    </source>
</evidence>
<proteinExistence type="predicted"/>
<accession>A0A1X0AWP5</accession>
<keyword evidence="3" id="KW-0175">Coiled coil</keyword>